<dbReference type="AlphaFoldDB" id="A0A7T8QU91"/>
<protein>
    <submittedName>
        <fullName evidence="2">Uncharacterized protein</fullName>
    </submittedName>
</protein>
<accession>A0A7T8QU91</accession>
<dbReference type="EMBL" id="CP045894">
    <property type="protein sequence ID" value="QQP55280.1"/>
    <property type="molecule type" value="Genomic_DNA"/>
</dbReference>
<evidence type="ECO:0000256" key="1">
    <source>
        <dbReference type="SAM" id="MobiDB-lite"/>
    </source>
</evidence>
<feature type="region of interest" description="Disordered" evidence="1">
    <location>
        <begin position="1"/>
        <end position="39"/>
    </location>
</feature>
<feature type="compositionally biased region" description="Polar residues" evidence="1">
    <location>
        <begin position="11"/>
        <end position="20"/>
    </location>
</feature>
<sequence>MAGMFQRFLGKTSSSGSSGEYNVPVSNVPPENESASIESSWELKKFSDPSALSEELVVQPLNLQRESTPRSSVRSLEREPGRSRNRLKR</sequence>
<dbReference type="Proteomes" id="UP000595437">
    <property type="component" value="Chromosome 5"/>
</dbReference>
<keyword evidence="3" id="KW-1185">Reference proteome</keyword>
<organism evidence="2 3">
    <name type="scientific">Caligus rogercresseyi</name>
    <name type="common">Sea louse</name>
    <dbReference type="NCBI Taxonomy" id="217165"/>
    <lineage>
        <taxon>Eukaryota</taxon>
        <taxon>Metazoa</taxon>
        <taxon>Ecdysozoa</taxon>
        <taxon>Arthropoda</taxon>
        <taxon>Crustacea</taxon>
        <taxon>Multicrustacea</taxon>
        <taxon>Hexanauplia</taxon>
        <taxon>Copepoda</taxon>
        <taxon>Siphonostomatoida</taxon>
        <taxon>Caligidae</taxon>
        <taxon>Caligus</taxon>
    </lineage>
</organism>
<feature type="region of interest" description="Disordered" evidence="1">
    <location>
        <begin position="61"/>
        <end position="89"/>
    </location>
</feature>
<evidence type="ECO:0000313" key="3">
    <source>
        <dbReference type="Proteomes" id="UP000595437"/>
    </source>
</evidence>
<name>A0A7T8QU91_CALRO</name>
<reference evidence="3" key="1">
    <citation type="submission" date="2021-01" db="EMBL/GenBank/DDBJ databases">
        <title>Caligus Genome Assembly.</title>
        <authorList>
            <person name="Gallardo-Escarate C."/>
        </authorList>
    </citation>
    <scope>NUCLEOTIDE SEQUENCE [LARGE SCALE GENOMIC DNA]</scope>
</reference>
<gene>
    <name evidence="2" type="ORF">FKW44_008420</name>
</gene>
<feature type="compositionally biased region" description="Polar residues" evidence="1">
    <location>
        <begin position="61"/>
        <end position="74"/>
    </location>
</feature>
<proteinExistence type="predicted"/>
<evidence type="ECO:0000313" key="2">
    <source>
        <dbReference type="EMBL" id="QQP55280.1"/>
    </source>
</evidence>